<evidence type="ECO:0000256" key="1">
    <source>
        <dbReference type="ARBA" id="ARBA00022982"/>
    </source>
</evidence>
<organism evidence="3 4">
    <name type="scientific">Azospirillum picis</name>
    <dbReference type="NCBI Taxonomy" id="488438"/>
    <lineage>
        <taxon>Bacteria</taxon>
        <taxon>Pseudomonadati</taxon>
        <taxon>Pseudomonadota</taxon>
        <taxon>Alphaproteobacteria</taxon>
        <taxon>Rhodospirillales</taxon>
        <taxon>Azospirillaceae</taxon>
        <taxon>Azospirillum</taxon>
    </lineage>
</organism>
<dbReference type="InterPro" id="IPR014730">
    <property type="entry name" value="ETF_a/b_N"/>
</dbReference>
<accession>A0ABU0MTC8</accession>
<dbReference type="SUPFAM" id="SSF52402">
    <property type="entry name" value="Adenine nucleotide alpha hydrolases-like"/>
    <property type="match status" value="1"/>
</dbReference>
<keyword evidence="1" id="KW-0249">Electron transport</keyword>
<sequence>MPILILADHDNAGLKPATAHAVTAATKIGGDIHVLVAGRNAAHAAEAAATLTGVAKV</sequence>
<dbReference type="InterPro" id="IPR014729">
    <property type="entry name" value="Rossmann-like_a/b/a_fold"/>
</dbReference>
<dbReference type="Gene3D" id="3.40.50.620">
    <property type="entry name" value="HUPs"/>
    <property type="match status" value="1"/>
</dbReference>
<evidence type="ECO:0000313" key="4">
    <source>
        <dbReference type="Proteomes" id="UP001244552"/>
    </source>
</evidence>
<dbReference type="Pfam" id="PF01012">
    <property type="entry name" value="ETF"/>
    <property type="match status" value="1"/>
</dbReference>
<reference evidence="3 4" key="1">
    <citation type="submission" date="2023-07" db="EMBL/GenBank/DDBJ databases">
        <title>Genomic Encyclopedia of Type Strains, Phase IV (KMG-IV): sequencing the most valuable type-strain genomes for metagenomic binning, comparative biology and taxonomic classification.</title>
        <authorList>
            <person name="Goeker M."/>
        </authorList>
    </citation>
    <scope>NUCLEOTIDE SEQUENCE [LARGE SCALE GENOMIC DNA]</scope>
    <source>
        <strain evidence="3 4">DSM 19922</strain>
    </source>
</reference>
<feature type="non-terminal residue" evidence="3">
    <location>
        <position position="57"/>
    </location>
</feature>
<evidence type="ECO:0000313" key="3">
    <source>
        <dbReference type="EMBL" id="MDQ0536448.1"/>
    </source>
</evidence>
<dbReference type="EMBL" id="JAUSVU010000026">
    <property type="protein sequence ID" value="MDQ0536448.1"/>
    <property type="molecule type" value="Genomic_DNA"/>
</dbReference>
<gene>
    <name evidence="3" type="ORF">QO018_005344</name>
</gene>
<feature type="domain" description="Electron transfer flavoprotein alpha/beta-subunit N-terminal" evidence="2">
    <location>
        <begin position="4"/>
        <end position="57"/>
    </location>
</feature>
<keyword evidence="1" id="KW-0813">Transport</keyword>
<protein>
    <submittedName>
        <fullName evidence="3">Electron transfer flavoprotein alpha subunit</fullName>
    </submittedName>
</protein>
<dbReference type="Proteomes" id="UP001244552">
    <property type="component" value="Unassembled WGS sequence"/>
</dbReference>
<proteinExistence type="predicted"/>
<keyword evidence="4" id="KW-1185">Reference proteome</keyword>
<evidence type="ECO:0000259" key="2">
    <source>
        <dbReference type="Pfam" id="PF01012"/>
    </source>
</evidence>
<name>A0ABU0MTC8_9PROT</name>
<comment type="caution">
    <text evidence="3">The sequence shown here is derived from an EMBL/GenBank/DDBJ whole genome shotgun (WGS) entry which is preliminary data.</text>
</comment>